<name>A0A146K777_9EUKA</name>
<feature type="non-terminal residue" evidence="1">
    <location>
        <position position="1"/>
    </location>
</feature>
<dbReference type="EMBL" id="GDID01003933">
    <property type="protein sequence ID" value="JAP92673.1"/>
    <property type="molecule type" value="Transcribed_RNA"/>
</dbReference>
<protein>
    <submittedName>
        <fullName evidence="1">Uncharacterized protein</fullName>
    </submittedName>
</protein>
<proteinExistence type="predicted"/>
<accession>A0A146K777</accession>
<sequence length="213" mass="24383">LILCEKDKYQSIVDQIIQGLKLMNVFRSQQTESVIEIANKYFSTTIEFSHTDNQNLAGQKPDAAILYLQPSAWFSEKHKENLIFIAAKTESEEQEGQWDTDDFIMDYFIENDELGLIIGQAPFTKYPKTLVKEENNMDVQQLIDGIYDVELRNSVQSLLQAFQEMNFDNNEEGFLNVFTRLEGMKQMIANSSESDKKNAAAATALLLEKEMGQ</sequence>
<gene>
    <name evidence="1" type="ORF">TPC1_15309</name>
</gene>
<evidence type="ECO:0000313" key="1">
    <source>
        <dbReference type="EMBL" id="JAP92673.1"/>
    </source>
</evidence>
<organism evidence="1">
    <name type="scientific">Trepomonas sp. PC1</name>
    <dbReference type="NCBI Taxonomy" id="1076344"/>
    <lineage>
        <taxon>Eukaryota</taxon>
        <taxon>Metamonada</taxon>
        <taxon>Diplomonadida</taxon>
        <taxon>Hexamitidae</taxon>
        <taxon>Hexamitinae</taxon>
        <taxon>Trepomonas</taxon>
    </lineage>
</organism>
<dbReference type="AlphaFoldDB" id="A0A146K777"/>
<reference evidence="1" key="1">
    <citation type="submission" date="2015-07" db="EMBL/GenBank/DDBJ databases">
        <title>Adaptation to a free-living lifestyle via gene acquisitions in the diplomonad Trepomonas sp. PC1.</title>
        <authorList>
            <person name="Xu F."/>
            <person name="Jerlstrom-Hultqvist J."/>
            <person name="Kolisko M."/>
            <person name="Simpson A.G.B."/>
            <person name="Roger A.J."/>
            <person name="Svard S.G."/>
            <person name="Andersson J.O."/>
        </authorList>
    </citation>
    <scope>NUCLEOTIDE SEQUENCE</scope>
    <source>
        <strain evidence="1">PC1</strain>
    </source>
</reference>